<accession>A0ABT3CT55</accession>
<dbReference type="SUPFAM" id="SSF69635">
    <property type="entry name" value="Type III secretory system chaperone-like"/>
    <property type="match status" value="1"/>
</dbReference>
<sequence>MNLSDFLKRYAEKINGSYSEYDSDRSVIVVSLEDERVQAVIGEKDDENGTINLSSKVCLLSDFKDDFKMLLEQNHQTVYGKFAIDNEFIKVESKLKSNEASEETLETIIMEIAQLADSWEFKLTGKDIF</sequence>
<name>A0ABT3CT55_9BACT</name>
<keyword evidence="2" id="KW-1185">Reference proteome</keyword>
<reference evidence="1 2" key="1">
    <citation type="submission" date="2022-10" db="EMBL/GenBank/DDBJ databases">
        <title>Comparative genomics and taxonomic characterization of three novel marine species of genus Reichenbachiella exhibiting antioxidant and polysaccharide degradation activities.</title>
        <authorList>
            <person name="Muhammad N."/>
            <person name="Lee Y.-J."/>
            <person name="Ko J."/>
            <person name="Kim S.-G."/>
        </authorList>
    </citation>
    <scope>NUCLEOTIDE SEQUENCE [LARGE SCALE GENOMIC DNA]</scope>
    <source>
        <strain evidence="1 2">ABR2-5</strain>
    </source>
</reference>
<proteinExistence type="predicted"/>
<dbReference type="RefSeq" id="WP_264137617.1">
    <property type="nucleotide sequence ID" value="NZ_JAOYOD010000001.1"/>
</dbReference>
<dbReference type="Proteomes" id="UP001300692">
    <property type="component" value="Unassembled WGS sequence"/>
</dbReference>
<dbReference type="EMBL" id="JAOYOD010000001">
    <property type="protein sequence ID" value="MCV9386782.1"/>
    <property type="molecule type" value="Genomic_DNA"/>
</dbReference>
<organism evidence="1 2">
    <name type="scientific">Reichenbachiella ulvae</name>
    <dbReference type="NCBI Taxonomy" id="2980104"/>
    <lineage>
        <taxon>Bacteria</taxon>
        <taxon>Pseudomonadati</taxon>
        <taxon>Bacteroidota</taxon>
        <taxon>Cytophagia</taxon>
        <taxon>Cytophagales</taxon>
        <taxon>Reichenbachiellaceae</taxon>
        <taxon>Reichenbachiella</taxon>
    </lineage>
</organism>
<comment type="caution">
    <text evidence="1">The sequence shown here is derived from an EMBL/GenBank/DDBJ whole genome shotgun (WGS) entry which is preliminary data.</text>
</comment>
<evidence type="ECO:0000313" key="2">
    <source>
        <dbReference type="Proteomes" id="UP001300692"/>
    </source>
</evidence>
<protein>
    <submittedName>
        <fullName evidence="1">YbjN domain-containing protein</fullName>
    </submittedName>
</protein>
<gene>
    <name evidence="1" type="ORF">N7U62_08915</name>
</gene>
<dbReference type="Gene3D" id="3.30.1460.10">
    <property type="match status" value="1"/>
</dbReference>
<evidence type="ECO:0000313" key="1">
    <source>
        <dbReference type="EMBL" id="MCV9386782.1"/>
    </source>
</evidence>